<dbReference type="AlphaFoldDB" id="A0A174G2P1"/>
<protein>
    <submittedName>
        <fullName evidence="10">Acidobacterial duplicated orphan permease</fullName>
    </submittedName>
</protein>
<feature type="transmembrane region" description="Helical" evidence="7">
    <location>
        <begin position="703"/>
        <end position="725"/>
    </location>
</feature>
<dbReference type="EMBL" id="CYYR01000048">
    <property type="protein sequence ID" value="CUO55418.1"/>
    <property type="molecule type" value="Genomic_DNA"/>
</dbReference>
<feature type="transmembrane region" description="Helical" evidence="7">
    <location>
        <begin position="449"/>
        <end position="469"/>
    </location>
</feature>
<dbReference type="InterPro" id="IPR003838">
    <property type="entry name" value="ABC3_permease_C"/>
</dbReference>
<dbReference type="GO" id="GO:0005886">
    <property type="term" value="C:plasma membrane"/>
    <property type="evidence" value="ECO:0007669"/>
    <property type="project" value="UniProtKB-SubCell"/>
</dbReference>
<feature type="transmembrane region" description="Helical" evidence="7">
    <location>
        <begin position="801"/>
        <end position="821"/>
    </location>
</feature>
<dbReference type="InterPro" id="IPR025857">
    <property type="entry name" value="MacB_PCD"/>
</dbReference>
<feature type="transmembrane region" description="Helical" evidence="7">
    <location>
        <begin position="272"/>
        <end position="295"/>
    </location>
</feature>
<keyword evidence="5 7" id="KW-0472">Membrane</keyword>
<feature type="transmembrane region" description="Helical" evidence="7">
    <location>
        <begin position="371"/>
        <end position="391"/>
    </location>
</feature>
<evidence type="ECO:0000256" key="1">
    <source>
        <dbReference type="ARBA" id="ARBA00004651"/>
    </source>
</evidence>
<dbReference type="RefSeq" id="WP_055303503.1">
    <property type="nucleotide sequence ID" value="NZ_CYYR01000048.1"/>
</dbReference>
<sequence length="838" mass="92680">METIFTLTLRTLQQNKKRAFLTIFTIILSVGMMTAVLCGGWSMLRFLQEKEAVYGGDYAYRIELTSQQQAETLMQGKNIENVSLLRFAGSSFYGEPSNKNLLAIAEINDAFVENFYLEQYLLEGRYPFNENEIVLTQDFIDDNGLTFSVGDTIQLLLGTRVWDEIDTELYGLVNYLGDRESFHPDTAERTYTIVGIVSEMNGSKVASDFNAYIGISNNETNLSAFVKCKDISKSIYAEAEENAKAVGGIVSAFHSDLLIYHGVTAGKGAVKMIAAVAVVILLLMAACSAMISNVLSISLQERIKQLGMLASIGATSKQKKASVTIEAFLLGIIGIPLGLLFGLGLTVVVLAMIRISFKDTFTFGMIELKTYIYWLPFLLGAISGIGSLFFACKTPGKIASKVTVIDTLKQTNIYQVKQKWITHGKLMSIFFGIYGSLASKNIHRNPKRFRAITLSIFLAVVLGLSLYSFSDFMLFQTSMDMKEDGSSYTDVQAAVPYKDLATAAKAISDEGISADISYRISRYMTAAFEEENINSDMAGYFINGNFAELYVVGIDEEHFRAICKENDLNYTGYDGKPNHGILFNHATGNYGTSPNRVVVGSPFVLENGCKIELEYGDDTNKTVIVQDIVNGNNASIQSQFVQDRAVLIVPMSFFQWLLNDDTAIELTINTAQHEEVAECLADTGFFQVVDVASTTENSRQTYMLLKMMVCIFTVLMTMIIGLNVCNTISNTIDVRRSEFAVLRSVGMTSGGLKKMLLLESVLYGMKSLIFAIPISLIIHYVMYSMISKGMTPFVFYINWGAYGIAVIMVALVVVTAMLFSLRSIEKVEIVKELKTGSM</sequence>
<evidence type="ECO:0000256" key="7">
    <source>
        <dbReference type="SAM" id="Phobius"/>
    </source>
</evidence>
<feature type="transmembrane region" description="Helical" evidence="7">
    <location>
        <begin position="761"/>
        <end position="781"/>
    </location>
</feature>
<proteinExistence type="inferred from homology"/>
<feature type="domain" description="ABC3 transporter permease C-terminal" evidence="8">
    <location>
        <begin position="711"/>
        <end position="826"/>
    </location>
</feature>
<dbReference type="Proteomes" id="UP000095395">
    <property type="component" value="Unassembled WGS sequence"/>
</dbReference>
<evidence type="ECO:0000256" key="3">
    <source>
        <dbReference type="ARBA" id="ARBA00022692"/>
    </source>
</evidence>
<feature type="transmembrane region" description="Helical" evidence="7">
    <location>
        <begin position="20"/>
        <end position="44"/>
    </location>
</feature>
<keyword evidence="3 7" id="KW-0812">Transmembrane</keyword>
<reference evidence="10 11" key="1">
    <citation type="submission" date="2015-09" db="EMBL/GenBank/DDBJ databases">
        <authorList>
            <consortium name="Pathogen Informatics"/>
        </authorList>
    </citation>
    <scope>NUCLEOTIDE SEQUENCE [LARGE SCALE GENOMIC DNA]</scope>
    <source>
        <strain evidence="10 11">2789STDY5608835</strain>
    </source>
</reference>
<keyword evidence="4 7" id="KW-1133">Transmembrane helix</keyword>
<dbReference type="Pfam" id="PF12704">
    <property type="entry name" value="MacB_PCD"/>
    <property type="match status" value="1"/>
</dbReference>
<feature type="domain" description="ABC3 transporter permease C-terminal" evidence="8">
    <location>
        <begin position="278"/>
        <end position="401"/>
    </location>
</feature>
<accession>A0A174G2P1</accession>
<dbReference type="PANTHER" id="PTHR30572">
    <property type="entry name" value="MEMBRANE COMPONENT OF TRANSPORTER-RELATED"/>
    <property type="match status" value="1"/>
</dbReference>
<evidence type="ECO:0000256" key="4">
    <source>
        <dbReference type="ARBA" id="ARBA00022989"/>
    </source>
</evidence>
<name>A0A174G2P1_9FIRM</name>
<evidence type="ECO:0000256" key="2">
    <source>
        <dbReference type="ARBA" id="ARBA00022475"/>
    </source>
</evidence>
<feature type="transmembrane region" description="Helical" evidence="7">
    <location>
        <begin position="327"/>
        <end position="351"/>
    </location>
</feature>
<evidence type="ECO:0000256" key="6">
    <source>
        <dbReference type="ARBA" id="ARBA00038076"/>
    </source>
</evidence>
<dbReference type="Pfam" id="PF02687">
    <property type="entry name" value="FtsX"/>
    <property type="match status" value="2"/>
</dbReference>
<evidence type="ECO:0000313" key="11">
    <source>
        <dbReference type="Proteomes" id="UP000095395"/>
    </source>
</evidence>
<feature type="domain" description="MacB-like periplasmic core" evidence="9">
    <location>
        <begin position="20"/>
        <end position="241"/>
    </location>
</feature>
<comment type="subcellular location">
    <subcellularLocation>
        <location evidence="1">Cell membrane</location>
        <topology evidence="1">Multi-pass membrane protein</topology>
    </subcellularLocation>
</comment>
<dbReference type="GO" id="GO:0022857">
    <property type="term" value="F:transmembrane transporter activity"/>
    <property type="evidence" value="ECO:0007669"/>
    <property type="project" value="TreeGrafter"/>
</dbReference>
<evidence type="ECO:0000259" key="8">
    <source>
        <dbReference type="Pfam" id="PF02687"/>
    </source>
</evidence>
<evidence type="ECO:0000259" key="9">
    <source>
        <dbReference type="Pfam" id="PF12704"/>
    </source>
</evidence>
<comment type="similarity">
    <text evidence="6">Belongs to the ABC-4 integral membrane protein family.</text>
</comment>
<keyword evidence="2" id="KW-1003">Cell membrane</keyword>
<dbReference type="InterPro" id="IPR050250">
    <property type="entry name" value="Macrolide_Exporter_MacB"/>
</dbReference>
<evidence type="ECO:0000313" key="10">
    <source>
        <dbReference type="EMBL" id="CUO55418.1"/>
    </source>
</evidence>
<dbReference type="PANTHER" id="PTHR30572:SF4">
    <property type="entry name" value="ABC TRANSPORTER PERMEASE YTRF"/>
    <property type="match status" value="1"/>
</dbReference>
<evidence type="ECO:0000256" key="5">
    <source>
        <dbReference type="ARBA" id="ARBA00023136"/>
    </source>
</evidence>
<organism evidence="10 11">
    <name type="scientific">Roseburia inulinivorans</name>
    <dbReference type="NCBI Taxonomy" id="360807"/>
    <lineage>
        <taxon>Bacteria</taxon>
        <taxon>Bacillati</taxon>
        <taxon>Bacillota</taxon>
        <taxon>Clostridia</taxon>
        <taxon>Lachnospirales</taxon>
        <taxon>Lachnospiraceae</taxon>
        <taxon>Roseburia</taxon>
    </lineage>
</organism>
<gene>
    <name evidence="10" type="ORF">ERS852392_03501</name>
</gene>